<dbReference type="PROSITE" id="PS51257">
    <property type="entry name" value="PROKAR_LIPOPROTEIN"/>
    <property type="match status" value="1"/>
</dbReference>
<dbReference type="CDD" id="cd01536">
    <property type="entry name" value="PBP1_ABC_sugar_binding-like"/>
    <property type="match status" value="1"/>
</dbReference>
<dbReference type="InterPro" id="IPR028082">
    <property type="entry name" value="Peripla_BP_I"/>
</dbReference>
<dbReference type="PATRIC" id="fig|84022.5.peg.2746"/>
<proteinExistence type="inferred from homology"/>
<accession>A0A0D8IBN0</accession>
<keyword evidence="3" id="KW-0732">Signal</keyword>
<evidence type="ECO:0000256" key="3">
    <source>
        <dbReference type="ARBA" id="ARBA00022729"/>
    </source>
</evidence>
<dbReference type="KEGG" id="cace:CACET_c12900"/>
<name>A0A0D8IBN0_9CLOT</name>
<organism evidence="4 5">
    <name type="scientific">Clostridium aceticum</name>
    <dbReference type="NCBI Taxonomy" id="84022"/>
    <lineage>
        <taxon>Bacteria</taxon>
        <taxon>Bacillati</taxon>
        <taxon>Bacillota</taxon>
        <taxon>Clostridia</taxon>
        <taxon>Eubacteriales</taxon>
        <taxon>Clostridiaceae</taxon>
        <taxon>Clostridium</taxon>
    </lineage>
</organism>
<dbReference type="STRING" id="84022.CACET_c12900"/>
<dbReference type="RefSeq" id="WP_044823549.1">
    <property type="nucleotide sequence ID" value="NZ_CP009687.1"/>
</dbReference>
<dbReference type="PANTHER" id="PTHR46847">
    <property type="entry name" value="D-ALLOSE-BINDING PERIPLASMIC PROTEIN-RELATED"/>
    <property type="match status" value="1"/>
</dbReference>
<dbReference type="GO" id="GO:0030246">
    <property type="term" value="F:carbohydrate binding"/>
    <property type="evidence" value="ECO:0007669"/>
    <property type="project" value="UniProtKB-ARBA"/>
</dbReference>
<evidence type="ECO:0000256" key="1">
    <source>
        <dbReference type="ARBA" id="ARBA00004196"/>
    </source>
</evidence>
<sequence>MKKSKWQLFLMVVLMMSLVVFVGCSNQNTGSNDADEEEQVNIANNGDQKTIGMIVKHANTEYIQAFIIGAKDAAEELGINLLITDAQADTMRIMNAIDTFIVQGIDGFILAGAEDLVALVPGIEKLNEEGIPVFALDTSPEGGYVDMFITFDIVKSSEKAAEQMIQGMKEANGGVVPAGIVMEITGSLVDMFAAECHTGFTNIMKQYPQLTLVQGEGNWNNDDSYNRASDLLTRYGDEVVGIYVHTPDIMGAGVVAAVENAGKNPGDYFISGICLGKEGLDLVKQGKLYAVVEQPALVSAEKAVRYMNDVFNGVEIPNIGETIEEEGAMWSPATVVENEYADGGRMMILQAPLVPQEVSPEDLQLWENRI</sequence>
<dbReference type="OrthoDB" id="1957427at2"/>
<evidence type="ECO:0000256" key="2">
    <source>
        <dbReference type="ARBA" id="ARBA00007639"/>
    </source>
</evidence>
<dbReference type="PANTHER" id="PTHR46847:SF1">
    <property type="entry name" value="D-ALLOSE-BINDING PERIPLASMIC PROTEIN-RELATED"/>
    <property type="match status" value="1"/>
</dbReference>
<gene>
    <name evidence="4" type="primary">rbsB2</name>
    <name evidence="4" type="ORF">CACET_c12900</name>
</gene>
<evidence type="ECO:0000313" key="4">
    <source>
        <dbReference type="EMBL" id="AKL94755.1"/>
    </source>
</evidence>
<comment type="subcellular location">
    <subcellularLocation>
        <location evidence="1">Cell envelope</location>
    </subcellularLocation>
</comment>
<dbReference type="EMBL" id="CP009687">
    <property type="protein sequence ID" value="AKL94755.1"/>
    <property type="molecule type" value="Genomic_DNA"/>
</dbReference>
<dbReference type="SUPFAM" id="SSF53822">
    <property type="entry name" value="Periplasmic binding protein-like I"/>
    <property type="match status" value="1"/>
</dbReference>
<dbReference type="AlphaFoldDB" id="A0A0D8IBN0"/>
<reference evidence="4 5" key="1">
    <citation type="submission" date="2014-10" db="EMBL/GenBank/DDBJ databases">
        <title>Genome sequence of Clostridium aceticum DSM 1496.</title>
        <authorList>
            <person name="Poehlein A."/>
            <person name="Schiel-Bengelsdorf B."/>
            <person name="Gottschalk G."/>
            <person name="Duerre P."/>
            <person name="Daniel R."/>
        </authorList>
    </citation>
    <scope>NUCLEOTIDE SEQUENCE [LARGE SCALE GENOMIC DNA]</scope>
    <source>
        <strain evidence="4 5">DSM 1496</strain>
    </source>
</reference>
<dbReference type="GO" id="GO:0030313">
    <property type="term" value="C:cell envelope"/>
    <property type="evidence" value="ECO:0007669"/>
    <property type="project" value="UniProtKB-SubCell"/>
</dbReference>
<dbReference type="Pfam" id="PF13407">
    <property type="entry name" value="Peripla_BP_4"/>
    <property type="match status" value="1"/>
</dbReference>
<evidence type="ECO:0000313" key="5">
    <source>
        <dbReference type="Proteomes" id="UP000035704"/>
    </source>
</evidence>
<dbReference type="InterPro" id="IPR025997">
    <property type="entry name" value="SBP_2_dom"/>
</dbReference>
<dbReference type="Proteomes" id="UP000035704">
    <property type="component" value="Chromosome"/>
</dbReference>
<comment type="similarity">
    <text evidence="2">Belongs to the bacterial solute-binding protein 2 family.</text>
</comment>
<protein>
    <submittedName>
        <fullName evidence="4">Ribose ABC transport system substrate binding protein RbsB</fullName>
    </submittedName>
</protein>
<dbReference type="Gene3D" id="3.40.50.2300">
    <property type="match status" value="2"/>
</dbReference>
<keyword evidence="5" id="KW-1185">Reference proteome</keyword>